<dbReference type="Pfam" id="PF08460">
    <property type="entry name" value="SH3_5"/>
    <property type="match status" value="1"/>
</dbReference>
<gene>
    <name evidence="3" type="ORF">FC07_GL002688</name>
</gene>
<evidence type="ECO:0000256" key="1">
    <source>
        <dbReference type="SAM" id="SignalP"/>
    </source>
</evidence>
<sequence>MSKAKNGAVALAAAFLIGPTVLSTQSMPTVQQATSATVKRLADLTASPAKAYTIDKTYALGAGEGSSVKAINRFIIMHYVGVPSGAADNASFFKNNWSTSQTYTQYVVGDWGKVYQGGEPGYVAWGAGEYANNNSPVQIELGYASTYEQFKADYAAYVKLAHDMAVKFGIPLQFNQVEGGIVTHKFISDNFWGNHQDPVDYLNSQGVSQAVFAHDVVTGTSSLDSNSNVVSNPAKPQHGVITTAPNPGPSTGLTAENWHFTNGNKEIQARYSPSLSGEKAGNLPPNCTVYYDGYINRDGYCWVHYKSYSNDDIYLPVHPTGSANDLWGEF</sequence>
<dbReference type="InterPro" id="IPR002502">
    <property type="entry name" value="Amidase_domain"/>
</dbReference>
<keyword evidence="4" id="KW-1185">Reference proteome</keyword>
<reference evidence="3 4" key="1">
    <citation type="journal article" date="2015" name="Genome Announc.">
        <title>Expanding the biotechnology potential of lactobacilli through comparative genomics of 213 strains and associated genera.</title>
        <authorList>
            <person name="Sun Z."/>
            <person name="Harris H.M."/>
            <person name="McCann A."/>
            <person name="Guo C."/>
            <person name="Argimon S."/>
            <person name="Zhang W."/>
            <person name="Yang X."/>
            <person name="Jeffery I.B."/>
            <person name="Cooney J.C."/>
            <person name="Kagawa T.F."/>
            <person name="Liu W."/>
            <person name="Song Y."/>
            <person name="Salvetti E."/>
            <person name="Wrobel A."/>
            <person name="Rasinkangas P."/>
            <person name="Parkhill J."/>
            <person name="Rea M.C."/>
            <person name="O'Sullivan O."/>
            <person name="Ritari J."/>
            <person name="Douillard F.P."/>
            <person name="Paul Ross R."/>
            <person name="Yang R."/>
            <person name="Briner A.E."/>
            <person name="Felis G.E."/>
            <person name="de Vos W.M."/>
            <person name="Barrangou R."/>
            <person name="Klaenhammer T.R."/>
            <person name="Caufield P.W."/>
            <person name="Cui Y."/>
            <person name="Zhang H."/>
            <person name="O'Toole P.W."/>
        </authorList>
    </citation>
    <scope>NUCLEOTIDE SEQUENCE [LARGE SCALE GENOMIC DNA]</scope>
    <source>
        <strain evidence="3 4">DSM 20003</strain>
    </source>
</reference>
<organism evidence="3 4">
    <name type="scientific">Loigolactobacillus bifermentans DSM 20003</name>
    <dbReference type="NCBI Taxonomy" id="1423726"/>
    <lineage>
        <taxon>Bacteria</taxon>
        <taxon>Bacillati</taxon>
        <taxon>Bacillota</taxon>
        <taxon>Bacilli</taxon>
        <taxon>Lactobacillales</taxon>
        <taxon>Lactobacillaceae</taxon>
        <taxon>Loigolactobacillus</taxon>
    </lineage>
</organism>
<dbReference type="Pfam" id="PF01510">
    <property type="entry name" value="Amidase_2"/>
    <property type="match status" value="1"/>
</dbReference>
<feature type="chain" id="PRO_5039718044" description="N-acetylmuramoyl-L-alanine amidase domain-containing protein" evidence="1">
    <location>
        <begin position="24"/>
        <end position="330"/>
    </location>
</feature>
<dbReference type="AlphaFoldDB" id="A0A0R1GXB7"/>
<dbReference type="RefSeq" id="WP_057904345.1">
    <property type="nucleotide sequence ID" value="NZ_AZDA01000046.1"/>
</dbReference>
<dbReference type="GO" id="GO:0008745">
    <property type="term" value="F:N-acetylmuramoyl-L-alanine amidase activity"/>
    <property type="evidence" value="ECO:0007669"/>
    <property type="project" value="InterPro"/>
</dbReference>
<dbReference type="STRING" id="1423726.FC07_GL002688"/>
<dbReference type="SUPFAM" id="SSF55846">
    <property type="entry name" value="N-acetylmuramoyl-L-alanine amidase-like"/>
    <property type="match status" value="1"/>
</dbReference>
<accession>A0A0R1GXB7</accession>
<dbReference type="Gene3D" id="3.40.80.10">
    <property type="entry name" value="Peptidoglycan recognition protein-like"/>
    <property type="match status" value="1"/>
</dbReference>
<dbReference type="InterPro" id="IPR036505">
    <property type="entry name" value="Amidase/PGRP_sf"/>
</dbReference>
<feature type="signal peptide" evidence="1">
    <location>
        <begin position="1"/>
        <end position="23"/>
    </location>
</feature>
<name>A0A0R1GXB7_9LACO</name>
<dbReference type="PATRIC" id="fig|1423726.3.peg.2797"/>
<evidence type="ECO:0000313" key="4">
    <source>
        <dbReference type="Proteomes" id="UP000051461"/>
    </source>
</evidence>
<protein>
    <recommendedName>
        <fullName evidence="2">N-acetylmuramoyl-L-alanine amidase domain-containing protein</fullName>
    </recommendedName>
</protein>
<proteinExistence type="predicted"/>
<keyword evidence="1" id="KW-0732">Signal</keyword>
<comment type="caution">
    <text evidence="3">The sequence shown here is derived from an EMBL/GenBank/DDBJ whole genome shotgun (WGS) entry which is preliminary data.</text>
</comment>
<dbReference type="Gene3D" id="2.30.30.40">
    <property type="entry name" value="SH3 Domains"/>
    <property type="match status" value="1"/>
</dbReference>
<dbReference type="InterPro" id="IPR003646">
    <property type="entry name" value="SH3-like_bac-type"/>
</dbReference>
<evidence type="ECO:0000259" key="2">
    <source>
        <dbReference type="SMART" id="SM00644"/>
    </source>
</evidence>
<dbReference type="SMART" id="SM00644">
    <property type="entry name" value="Ami_2"/>
    <property type="match status" value="1"/>
</dbReference>
<dbReference type="CDD" id="cd06583">
    <property type="entry name" value="PGRP"/>
    <property type="match status" value="1"/>
</dbReference>
<dbReference type="GO" id="GO:0009253">
    <property type="term" value="P:peptidoglycan catabolic process"/>
    <property type="evidence" value="ECO:0007669"/>
    <property type="project" value="InterPro"/>
</dbReference>
<feature type="domain" description="N-acetylmuramoyl-L-alanine amidase" evidence="2">
    <location>
        <begin position="62"/>
        <end position="199"/>
    </location>
</feature>
<dbReference type="EMBL" id="AZDA01000046">
    <property type="protein sequence ID" value="KRK38972.1"/>
    <property type="molecule type" value="Genomic_DNA"/>
</dbReference>
<evidence type="ECO:0000313" key="3">
    <source>
        <dbReference type="EMBL" id="KRK38972.1"/>
    </source>
</evidence>
<dbReference type="Proteomes" id="UP000051461">
    <property type="component" value="Unassembled WGS sequence"/>
</dbReference>